<accession>A0ABS7XD83</accession>
<comment type="caution">
    <text evidence="2">The sequence shown here is derived from an EMBL/GenBank/DDBJ whole genome shotgun (WGS) entry which is preliminary data.</text>
</comment>
<sequence>MPYQLAILQLSGFNATGAKWSQQDAIGYVANGATRTLLQQDEVSNVVDLPSPDLLLLVADGVSASPAAASASHTVVNFLLQHWHGAGFSSKQLRLAQQYLADRLDRKRQSYGAATTVAALQLSAERFVAINAGDSRIWRLRNGQLQQLSEDHDWQNDSADLKQQTGLAQCYRALTSYLAADSDAADFTVAVTDGALQTGDQFVLTTDGVHDLVTTEELAELFAVADCATALQQLQSLLLLRGATDNASLLWLFPMTDSGNC</sequence>
<protein>
    <submittedName>
        <fullName evidence="2">Protein phosphatase 2C domain-containing protein</fullName>
    </submittedName>
</protein>
<keyword evidence="3" id="KW-1185">Reference proteome</keyword>
<dbReference type="PROSITE" id="PS51746">
    <property type="entry name" value="PPM_2"/>
    <property type="match status" value="1"/>
</dbReference>
<proteinExistence type="predicted"/>
<reference evidence="2 3" key="1">
    <citation type="submission" date="2021-08" db="EMBL/GenBank/DDBJ databases">
        <title>Rheinheimera aquimaris sp. nov., isolated from seawater of the East Sea in Korea.</title>
        <authorList>
            <person name="Kim K.H."/>
            <person name="Wenting R."/>
            <person name="Kim K.R."/>
            <person name="Jeon C.O."/>
        </authorList>
    </citation>
    <scope>NUCLEOTIDE SEQUENCE [LARGE SCALE GENOMIC DNA]</scope>
    <source>
        <strain evidence="2 3">MA-13</strain>
    </source>
</reference>
<dbReference type="InterPro" id="IPR036457">
    <property type="entry name" value="PPM-type-like_dom_sf"/>
</dbReference>
<dbReference type="Proteomes" id="UP000663814">
    <property type="component" value="Unassembled WGS sequence"/>
</dbReference>
<dbReference type="Pfam" id="PF13672">
    <property type="entry name" value="PP2C_2"/>
    <property type="match status" value="1"/>
</dbReference>
<dbReference type="InterPro" id="IPR001932">
    <property type="entry name" value="PPM-type_phosphatase-like_dom"/>
</dbReference>
<gene>
    <name evidence="2" type="ORF">I4W93_018145</name>
</gene>
<evidence type="ECO:0000259" key="1">
    <source>
        <dbReference type="PROSITE" id="PS51746"/>
    </source>
</evidence>
<dbReference type="SUPFAM" id="SSF81606">
    <property type="entry name" value="PP2C-like"/>
    <property type="match status" value="1"/>
</dbReference>
<dbReference type="SMART" id="SM00332">
    <property type="entry name" value="PP2Cc"/>
    <property type="match status" value="1"/>
</dbReference>
<dbReference type="SMART" id="SM00331">
    <property type="entry name" value="PP2C_SIG"/>
    <property type="match status" value="1"/>
</dbReference>
<name>A0ABS7XD83_9GAMM</name>
<evidence type="ECO:0000313" key="3">
    <source>
        <dbReference type="Proteomes" id="UP000663814"/>
    </source>
</evidence>
<dbReference type="Gene3D" id="3.60.40.10">
    <property type="entry name" value="PPM-type phosphatase domain"/>
    <property type="match status" value="1"/>
</dbReference>
<dbReference type="RefSeq" id="WP_205312048.1">
    <property type="nucleotide sequence ID" value="NZ_JAERPS020000007.1"/>
</dbReference>
<organism evidence="2 3">
    <name type="scientific">Rheinheimera maricola</name>
    <dbReference type="NCBI Taxonomy" id="2793282"/>
    <lineage>
        <taxon>Bacteria</taxon>
        <taxon>Pseudomonadati</taxon>
        <taxon>Pseudomonadota</taxon>
        <taxon>Gammaproteobacteria</taxon>
        <taxon>Chromatiales</taxon>
        <taxon>Chromatiaceae</taxon>
        <taxon>Rheinheimera</taxon>
    </lineage>
</organism>
<evidence type="ECO:0000313" key="2">
    <source>
        <dbReference type="EMBL" id="MBZ9613518.1"/>
    </source>
</evidence>
<dbReference type="EMBL" id="JAERPS020000007">
    <property type="protein sequence ID" value="MBZ9613518.1"/>
    <property type="molecule type" value="Genomic_DNA"/>
</dbReference>
<feature type="domain" description="PPM-type phosphatase" evidence="1">
    <location>
        <begin position="25"/>
        <end position="254"/>
    </location>
</feature>